<accession>A0A0H2S5V0</accession>
<sequence length="164" mass="18355">MLIYDPFAVGAPLTMFPNFVVAIRVYAIYGRNKYLAAFMIIYLIAETGVGLWIYLTPSVYSIRLPGPESITNSLALHRCLGDDIPKFLQSASSQLMQTAFDSFVLALVLFKTYREITGPRSYRGLRSVIASQGLIYYIVVFSTNISWALLVLFATPNLKYSMAV</sequence>
<dbReference type="InParanoid" id="A0A0H2S5V0"/>
<protein>
    <submittedName>
        <fullName evidence="2">Uncharacterized protein</fullName>
    </submittedName>
</protein>
<keyword evidence="3" id="KW-1185">Reference proteome</keyword>
<dbReference type="OrthoDB" id="3193253at2759"/>
<reference evidence="2 3" key="1">
    <citation type="submission" date="2015-04" db="EMBL/GenBank/DDBJ databases">
        <title>Complete genome sequence of Schizopora paradoxa KUC8140, a cosmopolitan wood degrader in East Asia.</title>
        <authorList>
            <consortium name="DOE Joint Genome Institute"/>
            <person name="Min B."/>
            <person name="Park H."/>
            <person name="Jang Y."/>
            <person name="Kim J.-J."/>
            <person name="Kim K.H."/>
            <person name="Pangilinan J."/>
            <person name="Lipzen A."/>
            <person name="Riley R."/>
            <person name="Grigoriev I.V."/>
            <person name="Spatafora J.W."/>
            <person name="Choi I.-G."/>
        </authorList>
    </citation>
    <scope>NUCLEOTIDE SEQUENCE [LARGE SCALE GENOMIC DNA]</scope>
    <source>
        <strain evidence="2 3">KUC8140</strain>
    </source>
</reference>
<keyword evidence="1" id="KW-0812">Transmembrane</keyword>
<keyword evidence="1" id="KW-1133">Transmembrane helix</keyword>
<feature type="transmembrane region" description="Helical" evidence="1">
    <location>
        <begin position="134"/>
        <end position="154"/>
    </location>
</feature>
<dbReference type="AlphaFoldDB" id="A0A0H2S5V0"/>
<gene>
    <name evidence="2" type="ORF">SCHPADRAFT_429430</name>
</gene>
<dbReference type="EMBL" id="KQ085981">
    <property type="protein sequence ID" value="KLO12281.1"/>
    <property type="molecule type" value="Genomic_DNA"/>
</dbReference>
<feature type="transmembrane region" description="Helical" evidence="1">
    <location>
        <begin position="6"/>
        <end position="27"/>
    </location>
</feature>
<feature type="transmembrane region" description="Helical" evidence="1">
    <location>
        <begin position="34"/>
        <end position="55"/>
    </location>
</feature>
<evidence type="ECO:0000313" key="3">
    <source>
        <dbReference type="Proteomes" id="UP000053477"/>
    </source>
</evidence>
<keyword evidence="1" id="KW-0472">Membrane</keyword>
<dbReference type="STRING" id="27342.A0A0H2S5V0"/>
<proteinExistence type="predicted"/>
<evidence type="ECO:0000256" key="1">
    <source>
        <dbReference type="SAM" id="Phobius"/>
    </source>
</evidence>
<organism evidence="2 3">
    <name type="scientific">Schizopora paradoxa</name>
    <dbReference type="NCBI Taxonomy" id="27342"/>
    <lineage>
        <taxon>Eukaryota</taxon>
        <taxon>Fungi</taxon>
        <taxon>Dikarya</taxon>
        <taxon>Basidiomycota</taxon>
        <taxon>Agaricomycotina</taxon>
        <taxon>Agaricomycetes</taxon>
        <taxon>Hymenochaetales</taxon>
        <taxon>Schizoporaceae</taxon>
        <taxon>Schizopora</taxon>
    </lineage>
</organism>
<name>A0A0H2S5V0_9AGAM</name>
<dbReference type="Proteomes" id="UP000053477">
    <property type="component" value="Unassembled WGS sequence"/>
</dbReference>
<evidence type="ECO:0000313" key="2">
    <source>
        <dbReference type="EMBL" id="KLO12281.1"/>
    </source>
</evidence>